<dbReference type="PANTHER" id="PTHR15114">
    <property type="entry name" value="REPLICATION PROTEIN A3"/>
    <property type="match status" value="1"/>
</dbReference>
<dbReference type="GO" id="GO:0000724">
    <property type="term" value="P:double-strand break repair via homologous recombination"/>
    <property type="evidence" value="ECO:0007669"/>
    <property type="project" value="TreeGrafter"/>
</dbReference>
<dbReference type="GO" id="GO:0005662">
    <property type="term" value="C:DNA replication factor A complex"/>
    <property type="evidence" value="ECO:0007669"/>
    <property type="project" value="TreeGrafter"/>
</dbReference>
<keyword evidence="5" id="KW-1185">Reference proteome</keyword>
<gene>
    <name evidence="4" type="ORF">PIIN_03896</name>
</gene>
<dbReference type="GO" id="GO:0035861">
    <property type="term" value="C:site of double-strand break"/>
    <property type="evidence" value="ECO:0007669"/>
    <property type="project" value="TreeGrafter"/>
</dbReference>
<evidence type="ECO:0000256" key="1">
    <source>
        <dbReference type="ARBA" id="ARBA00004123"/>
    </source>
</evidence>
<dbReference type="GO" id="GO:0003697">
    <property type="term" value="F:single-stranded DNA binding"/>
    <property type="evidence" value="ECO:0007669"/>
    <property type="project" value="TreeGrafter"/>
</dbReference>
<dbReference type="InterPro" id="IPR013970">
    <property type="entry name" value="Rfa2"/>
</dbReference>
<dbReference type="Gene3D" id="2.40.50.140">
    <property type="entry name" value="Nucleic acid-binding proteins"/>
    <property type="match status" value="1"/>
</dbReference>
<dbReference type="InParanoid" id="G4TF75"/>
<dbReference type="STRING" id="1109443.G4TF75"/>
<comment type="subcellular location">
    <subcellularLocation>
        <location evidence="1">Nucleus</location>
    </subcellularLocation>
</comment>
<dbReference type="HOGENOM" id="CLU_141922_1_1_1"/>
<dbReference type="SUPFAM" id="SSF50249">
    <property type="entry name" value="Nucleic acid-binding proteins"/>
    <property type="match status" value="1"/>
</dbReference>
<protein>
    <recommendedName>
        <fullName evidence="6">Replication factor A protein 3</fullName>
    </recommendedName>
</protein>
<dbReference type="GO" id="GO:0006260">
    <property type="term" value="P:DNA replication"/>
    <property type="evidence" value="ECO:0007669"/>
    <property type="project" value="InterPro"/>
</dbReference>
<dbReference type="GO" id="GO:0003684">
    <property type="term" value="F:damaged DNA binding"/>
    <property type="evidence" value="ECO:0007669"/>
    <property type="project" value="TreeGrafter"/>
</dbReference>
<reference evidence="4 5" key="1">
    <citation type="journal article" date="2011" name="PLoS Pathog.">
        <title>Endophytic Life Strategies Decoded by Genome and Transcriptome Analyses of the Mutualistic Root Symbiont Piriformospora indica.</title>
        <authorList>
            <person name="Zuccaro A."/>
            <person name="Lahrmann U."/>
            <person name="Guldener U."/>
            <person name="Langen G."/>
            <person name="Pfiffi S."/>
            <person name="Biedenkopf D."/>
            <person name="Wong P."/>
            <person name="Samans B."/>
            <person name="Grimm C."/>
            <person name="Basiewicz M."/>
            <person name="Murat C."/>
            <person name="Martin F."/>
            <person name="Kogel K.H."/>
        </authorList>
    </citation>
    <scope>NUCLEOTIDE SEQUENCE [LARGE SCALE GENOMIC DNA]</scope>
    <source>
        <strain evidence="4 5">DSM 11827</strain>
    </source>
</reference>
<dbReference type="PANTHER" id="PTHR15114:SF1">
    <property type="entry name" value="REPLICATION PROTEIN A 14 KDA SUBUNIT"/>
    <property type="match status" value="1"/>
</dbReference>
<dbReference type="GO" id="GO:0006284">
    <property type="term" value="P:base-excision repair"/>
    <property type="evidence" value="ECO:0007669"/>
    <property type="project" value="TreeGrafter"/>
</dbReference>
<evidence type="ECO:0000313" key="4">
    <source>
        <dbReference type="EMBL" id="CCA69956.1"/>
    </source>
</evidence>
<accession>G4TF75</accession>
<dbReference type="GO" id="GO:0006289">
    <property type="term" value="P:nucleotide-excision repair"/>
    <property type="evidence" value="ECO:0007669"/>
    <property type="project" value="TreeGrafter"/>
</dbReference>
<dbReference type="AlphaFoldDB" id="G4TF75"/>
<evidence type="ECO:0000313" key="5">
    <source>
        <dbReference type="Proteomes" id="UP000007148"/>
    </source>
</evidence>
<organism evidence="4 5">
    <name type="scientific">Serendipita indica (strain DSM 11827)</name>
    <name type="common">Root endophyte fungus</name>
    <name type="synonym">Piriformospora indica</name>
    <dbReference type="NCBI Taxonomy" id="1109443"/>
    <lineage>
        <taxon>Eukaryota</taxon>
        <taxon>Fungi</taxon>
        <taxon>Dikarya</taxon>
        <taxon>Basidiomycota</taxon>
        <taxon>Agaricomycotina</taxon>
        <taxon>Agaricomycetes</taxon>
        <taxon>Sebacinales</taxon>
        <taxon>Serendipitaceae</taxon>
        <taxon>Serendipita</taxon>
    </lineage>
</organism>
<comment type="similarity">
    <text evidence="2">Belongs to the replication factor A protein 3 family.</text>
</comment>
<keyword evidence="3" id="KW-0539">Nucleus</keyword>
<evidence type="ECO:0000256" key="3">
    <source>
        <dbReference type="ARBA" id="ARBA00023242"/>
    </source>
</evidence>
<proteinExistence type="inferred from homology"/>
<dbReference type="InterPro" id="IPR012340">
    <property type="entry name" value="NA-bd_OB-fold"/>
</dbReference>
<dbReference type="OrthoDB" id="188186at2759"/>
<name>G4TF75_SERID</name>
<sequence>MDHKAPRVNAARMRSYLGETVRCPCKIKSINGNRAVVELADGGDIEVSISDDGNIRDKFVEIVGKVETPTTLKMFTALNLGDNIDMAAVNHTIELMHTAVMAEYWGTKP</sequence>
<dbReference type="Pfam" id="PF08661">
    <property type="entry name" value="Rep_fac-A_3"/>
    <property type="match status" value="1"/>
</dbReference>
<dbReference type="EMBL" id="CAFZ01000068">
    <property type="protein sequence ID" value="CCA69956.1"/>
    <property type="molecule type" value="Genomic_DNA"/>
</dbReference>
<dbReference type="eggNOG" id="ENOG502T6UX">
    <property type="taxonomic scope" value="Eukaryota"/>
</dbReference>
<evidence type="ECO:0000256" key="2">
    <source>
        <dbReference type="ARBA" id="ARBA00009761"/>
    </source>
</evidence>
<comment type="caution">
    <text evidence="4">The sequence shown here is derived from an EMBL/GenBank/DDBJ whole genome shotgun (WGS) entry which is preliminary data.</text>
</comment>
<dbReference type="Proteomes" id="UP000007148">
    <property type="component" value="Unassembled WGS sequence"/>
</dbReference>
<dbReference type="CDD" id="cd04479">
    <property type="entry name" value="RPA3"/>
    <property type="match status" value="1"/>
</dbReference>
<dbReference type="OMA" id="MEITTTY"/>
<evidence type="ECO:0008006" key="6">
    <source>
        <dbReference type="Google" id="ProtNLM"/>
    </source>
</evidence>
<dbReference type="GO" id="GO:0006298">
    <property type="term" value="P:mismatch repair"/>
    <property type="evidence" value="ECO:0007669"/>
    <property type="project" value="TreeGrafter"/>
</dbReference>